<proteinExistence type="predicted"/>
<dbReference type="STRING" id="745366.GA0070213_105357"/>
<evidence type="ECO:0000313" key="3">
    <source>
        <dbReference type="EMBL" id="SCG56605.1"/>
    </source>
</evidence>
<dbReference type="EMBL" id="FMDM01000005">
    <property type="protein sequence ID" value="SCG56605.1"/>
    <property type="molecule type" value="Genomic_DNA"/>
</dbReference>
<feature type="compositionally biased region" description="Pro residues" evidence="1">
    <location>
        <begin position="256"/>
        <end position="279"/>
    </location>
</feature>
<dbReference type="Proteomes" id="UP000199360">
    <property type="component" value="Unassembled WGS sequence"/>
</dbReference>
<dbReference type="AlphaFoldDB" id="A0A1C5IEK2"/>
<reference evidence="4" key="1">
    <citation type="submission" date="2016-06" db="EMBL/GenBank/DDBJ databases">
        <authorList>
            <person name="Varghese N."/>
            <person name="Submissions Spin"/>
        </authorList>
    </citation>
    <scope>NUCLEOTIDE SEQUENCE [LARGE SCALE GENOMIC DNA]</scope>
    <source>
        <strain evidence="4">DSM 45647</strain>
    </source>
</reference>
<evidence type="ECO:0000256" key="1">
    <source>
        <dbReference type="SAM" id="MobiDB-lite"/>
    </source>
</evidence>
<protein>
    <submittedName>
        <fullName evidence="3">Uncharacterized protein</fullName>
    </submittedName>
</protein>
<evidence type="ECO:0000313" key="4">
    <source>
        <dbReference type="Proteomes" id="UP000199360"/>
    </source>
</evidence>
<organism evidence="3 4">
    <name type="scientific">Micromonospora humi</name>
    <dbReference type="NCBI Taxonomy" id="745366"/>
    <lineage>
        <taxon>Bacteria</taxon>
        <taxon>Bacillati</taxon>
        <taxon>Actinomycetota</taxon>
        <taxon>Actinomycetes</taxon>
        <taxon>Micromonosporales</taxon>
        <taxon>Micromonosporaceae</taxon>
        <taxon>Micromonospora</taxon>
    </lineage>
</organism>
<feature type="transmembrane region" description="Helical" evidence="2">
    <location>
        <begin position="102"/>
        <end position="123"/>
    </location>
</feature>
<feature type="transmembrane region" description="Helical" evidence="2">
    <location>
        <begin position="73"/>
        <end position="95"/>
    </location>
</feature>
<feature type="compositionally biased region" description="Low complexity" evidence="1">
    <location>
        <begin position="201"/>
        <end position="215"/>
    </location>
</feature>
<keyword evidence="4" id="KW-1185">Reference proteome</keyword>
<sequence>MSYPDRAAPRRPATVVAAVAVLLLMAVGAVAYAATNLAVAGGTVERFRAAAAETDAGGGDVDRVAGLLRGSTVLAAVLGVLAAALLVGLALGLFAGRPGARVATWVVAGLGLLCGCCGLAVLVGQRAAPLRLGADDRVTADLLGLAGDAYPAWWIPVNAALSVAQILGYLVVAALLTLPSANHFLHRHRPSAGRPPGPPTGYGATASGAPVAGPTPWGPPPGLTSPSAPPASAPPPASTPPAPPPPPSARPSTTSAPPPPSTPAAPPPAGPPSPPEDRA</sequence>
<keyword evidence="2" id="KW-1133">Transmembrane helix</keyword>
<gene>
    <name evidence="3" type="ORF">GA0070213_105357</name>
</gene>
<keyword evidence="2" id="KW-0472">Membrane</keyword>
<feature type="region of interest" description="Disordered" evidence="1">
    <location>
        <begin position="187"/>
        <end position="279"/>
    </location>
</feature>
<feature type="compositionally biased region" description="Pro residues" evidence="1">
    <location>
        <begin position="216"/>
        <end position="249"/>
    </location>
</feature>
<keyword evidence="2" id="KW-0812">Transmembrane</keyword>
<feature type="transmembrane region" description="Helical" evidence="2">
    <location>
        <begin position="153"/>
        <end position="178"/>
    </location>
</feature>
<evidence type="ECO:0000256" key="2">
    <source>
        <dbReference type="SAM" id="Phobius"/>
    </source>
</evidence>
<accession>A0A1C5IEK2</accession>
<name>A0A1C5IEK2_9ACTN</name>